<feature type="domain" description="DUF306" evidence="2">
    <location>
        <begin position="34"/>
        <end position="138"/>
    </location>
</feature>
<protein>
    <recommendedName>
        <fullName evidence="2">DUF306 domain-containing protein</fullName>
    </recommendedName>
</protein>
<dbReference type="PANTHER" id="PTHR35535">
    <property type="entry name" value="HEAT SHOCK PROTEIN HSLJ"/>
    <property type="match status" value="1"/>
</dbReference>
<dbReference type="EMBL" id="CP017141">
    <property type="protein sequence ID" value="AOM80100.1"/>
    <property type="molecule type" value="Genomic_DNA"/>
</dbReference>
<dbReference type="AlphaFoldDB" id="A0A1D7QN60"/>
<dbReference type="InterPro" id="IPR005184">
    <property type="entry name" value="DUF306_Meta_HslJ"/>
</dbReference>
<evidence type="ECO:0000313" key="3">
    <source>
        <dbReference type="EMBL" id="AOM80100.1"/>
    </source>
</evidence>
<name>A0A1D7QN60_9SPHI</name>
<dbReference type="Pfam" id="PF03724">
    <property type="entry name" value="META"/>
    <property type="match status" value="1"/>
</dbReference>
<evidence type="ECO:0000313" key="4">
    <source>
        <dbReference type="Proteomes" id="UP000094313"/>
    </source>
</evidence>
<dbReference type="InterPro" id="IPR053147">
    <property type="entry name" value="Hsp_HslJ-like"/>
</dbReference>
<organism evidence="3 4">
    <name type="scientific">Pedobacter steynii</name>
    <dbReference type="NCBI Taxonomy" id="430522"/>
    <lineage>
        <taxon>Bacteria</taxon>
        <taxon>Pseudomonadati</taxon>
        <taxon>Bacteroidota</taxon>
        <taxon>Sphingobacteriia</taxon>
        <taxon>Sphingobacteriales</taxon>
        <taxon>Sphingobacteriaceae</taxon>
        <taxon>Pedobacter</taxon>
    </lineage>
</organism>
<sequence>MKMKTGIINPIIFPMLLLCLHLSAAGQSKTVVKEQITGIFWQVVSFEDTIPSRASGQKMGITLMNNNKMSGFALCNNISGTYSLKPARGILHFKNMNMTWRGCAGAVRAEYHFLNALKITTHYRLSKDTLVLYAGNRRMMSLLKQQGQ</sequence>
<accession>A0A1D7QN60</accession>
<keyword evidence="4" id="KW-1185">Reference proteome</keyword>
<evidence type="ECO:0000256" key="1">
    <source>
        <dbReference type="SAM" id="SignalP"/>
    </source>
</evidence>
<dbReference type="InterPro" id="IPR038670">
    <property type="entry name" value="HslJ-like_sf"/>
</dbReference>
<dbReference type="Proteomes" id="UP000094313">
    <property type="component" value="Chromosome"/>
</dbReference>
<dbReference type="PANTHER" id="PTHR35535:SF2">
    <property type="entry name" value="DUF306 DOMAIN-CONTAINING PROTEIN"/>
    <property type="match status" value="1"/>
</dbReference>
<dbReference type="Gene3D" id="2.40.128.270">
    <property type="match status" value="1"/>
</dbReference>
<dbReference type="OrthoDB" id="5348860at2"/>
<reference evidence="3 4" key="1">
    <citation type="submission" date="2016-08" db="EMBL/GenBank/DDBJ databases">
        <authorList>
            <person name="Seilhamer J.J."/>
        </authorList>
    </citation>
    <scope>NUCLEOTIDE SEQUENCE [LARGE SCALE GENOMIC DNA]</scope>
    <source>
        <strain evidence="3 4">DX4</strain>
    </source>
</reference>
<keyword evidence="1" id="KW-0732">Signal</keyword>
<feature type="chain" id="PRO_5009098909" description="DUF306 domain-containing protein" evidence="1">
    <location>
        <begin position="25"/>
        <end position="148"/>
    </location>
</feature>
<proteinExistence type="predicted"/>
<evidence type="ECO:0000259" key="2">
    <source>
        <dbReference type="Pfam" id="PF03724"/>
    </source>
</evidence>
<gene>
    <name evidence="3" type="ORF">BFS30_24815</name>
</gene>
<dbReference type="KEGG" id="psty:BFS30_24815"/>
<feature type="signal peptide" evidence="1">
    <location>
        <begin position="1"/>
        <end position="24"/>
    </location>
</feature>